<keyword evidence="4" id="KW-1185">Reference proteome</keyword>
<evidence type="ECO:0000313" key="3">
    <source>
        <dbReference type="EnsemblPlants" id="Ma09_p14640.1"/>
    </source>
</evidence>
<dbReference type="FunCoup" id="A0A804KJK7">
    <property type="interactions" value="322"/>
</dbReference>
<dbReference type="EMBL" id="HG996474">
    <property type="protein sequence ID" value="CAG1835194.1"/>
    <property type="molecule type" value="Genomic_DNA"/>
</dbReference>
<proteinExistence type="predicted"/>
<dbReference type="PANTHER" id="PTHR36324">
    <property type="entry name" value="OS09G0460100 PROTEIN"/>
    <property type="match status" value="1"/>
</dbReference>
<dbReference type="InParanoid" id="A0A804KJK7"/>
<dbReference type="KEGG" id="mus:103997988"/>
<dbReference type="EnsemblPlants" id="Ma09_t14640.1">
    <property type="protein sequence ID" value="Ma09_p14640.1"/>
    <property type="gene ID" value="Ma09_g14640"/>
</dbReference>
<evidence type="ECO:0000256" key="1">
    <source>
        <dbReference type="SAM" id="SignalP"/>
    </source>
</evidence>
<dbReference type="OrthoDB" id="1930572at2759"/>
<keyword evidence="1" id="KW-0732">Signal</keyword>
<organism evidence="3 4">
    <name type="scientific">Musa acuminata subsp. malaccensis</name>
    <name type="common">Wild banana</name>
    <name type="synonym">Musa malaccensis</name>
    <dbReference type="NCBI Taxonomy" id="214687"/>
    <lineage>
        <taxon>Eukaryota</taxon>
        <taxon>Viridiplantae</taxon>
        <taxon>Streptophyta</taxon>
        <taxon>Embryophyta</taxon>
        <taxon>Tracheophyta</taxon>
        <taxon>Spermatophyta</taxon>
        <taxon>Magnoliopsida</taxon>
        <taxon>Liliopsida</taxon>
        <taxon>Zingiberales</taxon>
        <taxon>Musaceae</taxon>
        <taxon>Musa</taxon>
    </lineage>
</organism>
<accession>A0A804KJK7</accession>
<dbReference type="Gramene" id="Ma09_t14640.1">
    <property type="protein sequence ID" value="Ma09_p14640.1"/>
    <property type="gene ID" value="Ma09_g14640"/>
</dbReference>
<evidence type="ECO:0000313" key="2">
    <source>
        <dbReference type="EMBL" id="CAG1835194.1"/>
    </source>
</evidence>
<dbReference type="Proteomes" id="UP000012960">
    <property type="component" value="Unplaced"/>
</dbReference>
<dbReference type="PANTHER" id="PTHR36324:SF1">
    <property type="entry name" value="OS09G0460100 PROTEIN"/>
    <property type="match status" value="1"/>
</dbReference>
<sequence>MLCWCSSLLCFILRMAFFPQEDKSKLASNGSKSLPELLRKACAQCHGSGLRTLSNLSSVDESTLDSDLDHKQRIILEIRSRAMKTKSRPHELLFSGKLARDVSPTTGRADITGEEEHDDDDESEAFFSVKSCFSCCSTDGSTELEEFGSLLGEFRHCEGWPFGLRRRAVALPPLPSSPSDSWMWHKRNLVTRTSPKGLALKP</sequence>
<feature type="signal peptide" evidence="1">
    <location>
        <begin position="1"/>
        <end position="16"/>
    </location>
</feature>
<protein>
    <submittedName>
        <fullName evidence="2">(wild Malaysian banana) hypothetical protein</fullName>
    </submittedName>
</protein>
<dbReference type="OMA" id="CLAHEHH"/>
<evidence type="ECO:0000313" key="4">
    <source>
        <dbReference type="Proteomes" id="UP000012960"/>
    </source>
</evidence>
<reference evidence="2" key="1">
    <citation type="submission" date="2021-03" db="EMBL/GenBank/DDBJ databases">
        <authorList>
            <consortium name="Genoscope - CEA"/>
            <person name="William W."/>
        </authorList>
    </citation>
    <scope>NUCLEOTIDE SEQUENCE</scope>
    <source>
        <strain evidence="2">Doubled-haploid Pahang</strain>
    </source>
</reference>
<feature type="chain" id="PRO_5036407906" evidence="1">
    <location>
        <begin position="17"/>
        <end position="202"/>
    </location>
</feature>
<name>A0A804KJK7_MUSAM</name>
<gene>
    <name evidence="2" type="ORF">GSMUA_232990.1</name>
</gene>
<dbReference type="AlphaFoldDB" id="A0A804KJK7"/>
<reference evidence="3" key="2">
    <citation type="submission" date="2021-05" db="UniProtKB">
        <authorList>
            <consortium name="EnsemblPlants"/>
        </authorList>
    </citation>
    <scope>IDENTIFICATION</scope>
    <source>
        <strain evidence="3">subsp. malaccensis</strain>
    </source>
</reference>